<gene>
    <name evidence="1" type="ORF">E2986_13314</name>
</gene>
<dbReference type="EMBL" id="WNWW01001798">
    <property type="protein sequence ID" value="KAF3419772.1"/>
    <property type="molecule type" value="Genomic_DNA"/>
</dbReference>
<keyword evidence="2" id="KW-1185">Reference proteome</keyword>
<proteinExistence type="predicted"/>
<accession>A0A833VZV0</accession>
<reference evidence="1" key="1">
    <citation type="submission" date="2019-11" db="EMBL/GenBank/DDBJ databases">
        <title>The nuclear and mitochondrial genomes of Frieseomelitta varia - a highly eusocial stingless bee (Meliponini) with a permanently sterile worker caste.</title>
        <authorList>
            <person name="Freitas F.C.P."/>
            <person name="Lourenco A.P."/>
            <person name="Nunes F.M.F."/>
            <person name="Paschoal A.R."/>
            <person name="Abreu F.C.P."/>
            <person name="Barbin F.O."/>
            <person name="Bataglia L."/>
            <person name="Cardoso-Junior C.A.M."/>
            <person name="Cervoni M.S."/>
            <person name="Silva S.R."/>
            <person name="Dalarmi F."/>
            <person name="Del Lama M.A."/>
            <person name="Depintor T.S."/>
            <person name="Ferreira K.M."/>
            <person name="Goria P.S."/>
            <person name="Jaskot M.C."/>
            <person name="Lago D.C."/>
            <person name="Luna-Lucena D."/>
            <person name="Moda L.M."/>
            <person name="Nascimento L."/>
            <person name="Pedrino M."/>
            <person name="Rabico F.O."/>
            <person name="Sanches F.C."/>
            <person name="Santos D.E."/>
            <person name="Santos C.G."/>
            <person name="Vieira J."/>
            <person name="Lopes T.F."/>
            <person name="Barchuk A.R."/>
            <person name="Hartfelder K."/>
            <person name="Simoes Z.L.P."/>
            <person name="Bitondi M.M.G."/>
            <person name="Pinheiro D.G."/>
        </authorList>
    </citation>
    <scope>NUCLEOTIDE SEQUENCE</scope>
    <source>
        <strain evidence="1">USP_RPSP 00005682</strain>
        <tissue evidence="1">Whole individual</tissue>
    </source>
</reference>
<sequence>MCYARHSSAKGLSRHMLRNIIGEEAKLTDGRVFNRWQEIICTGMMKYYSRYSYANNILQRSQTEPKLGYLQSVVFATGHQLNIDLTNIQKTDDRLITPFEIPLRLIVSSLNKMYQDLLNNVI</sequence>
<name>A0A833VZV0_9HYME</name>
<evidence type="ECO:0000313" key="2">
    <source>
        <dbReference type="Proteomes" id="UP000655588"/>
    </source>
</evidence>
<dbReference type="AlphaFoldDB" id="A0A833VZV0"/>
<protein>
    <submittedName>
        <fullName evidence="1">Uncharacterized protein</fullName>
    </submittedName>
</protein>
<dbReference type="Proteomes" id="UP000655588">
    <property type="component" value="Unassembled WGS sequence"/>
</dbReference>
<organism evidence="1 2">
    <name type="scientific">Frieseomelitta varia</name>
    <dbReference type="NCBI Taxonomy" id="561572"/>
    <lineage>
        <taxon>Eukaryota</taxon>
        <taxon>Metazoa</taxon>
        <taxon>Ecdysozoa</taxon>
        <taxon>Arthropoda</taxon>
        <taxon>Hexapoda</taxon>
        <taxon>Insecta</taxon>
        <taxon>Pterygota</taxon>
        <taxon>Neoptera</taxon>
        <taxon>Endopterygota</taxon>
        <taxon>Hymenoptera</taxon>
        <taxon>Apocrita</taxon>
        <taxon>Aculeata</taxon>
        <taxon>Apoidea</taxon>
        <taxon>Anthophila</taxon>
        <taxon>Apidae</taxon>
        <taxon>Frieseomelitta</taxon>
    </lineage>
</organism>
<comment type="caution">
    <text evidence="1">The sequence shown here is derived from an EMBL/GenBank/DDBJ whole genome shotgun (WGS) entry which is preliminary data.</text>
</comment>
<evidence type="ECO:0000313" key="1">
    <source>
        <dbReference type="EMBL" id="KAF3419772.1"/>
    </source>
</evidence>